<gene>
    <name evidence="1" type="ORF">QQF64_022742</name>
</gene>
<name>A0ABR3L5H0_9TELE</name>
<dbReference type="EMBL" id="JAYMGO010000025">
    <property type="protein sequence ID" value="KAL1247366.1"/>
    <property type="molecule type" value="Genomic_DNA"/>
</dbReference>
<dbReference type="Proteomes" id="UP001558613">
    <property type="component" value="Unassembled WGS sequence"/>
</dbReference>
<evidence type="ECO:0000313" key="1">
    <source>
        <dbReference type="EMBL" id="KAL1247366.1"/>
    </source>
</evidence>
<protein>
    <submittedName>
        <fullName evidence="1">Uncharacterized protein</fullName>
    </submittedName>
</protein>
<comment type="caution">
    <text evidence="1">The sequence shown here is derived from an EMBL/GenBank/DDBJ whole genome shotgun (WGS) entry which is preliminary data.</text>
</comment>
<evidence type="ECO:0000313" key="2">
    <source>
        <dbReference type="Proteomes" id="UP001558613"/>
    </source>
</evidence>
<accession>A0ABR3L5H0</accession>
<proteinExistence type="predicted"/>
<sequence length="114" mass="12684">MMPVQVHTSSAARPPSVCLEIRVSVCRSPERADPSVRCCCCCCCCWETIEAVTAHTRINSGEMCCKREHGFTISSPNNQLLRSGLSFFTQTTSRLQQPLGDMNTVLKEDRDVTQ</sequence>
<keyword evidence="2" id="KW-1185">Reference proteome</keyword>
<organism evidence="1 2">
    <name type="scientific">Cirrhinus molitorella</name>
    <name type="common">mud carp</name>
    <dbReference type="NCBI Taxonomy" id="172907"/>
    <lineage>
        <taxon>Eukaryota</taxon>
        <taxon>Metazoa</taxon>
        <taxon>Chordata</taxon>
        <taxon>Craniata</taxon>
        <taxon>Vertebrata</taxon>
        <taxon>Euteleostomi</taxon>
        <taxon>Actinopterygii</taxon>
        <taxon>Neopterygii</taxon>
        <taxon>Teleostei</taxon>
        <taxon>Ostariophysi</taxon>
        <taxon>Cypriniformes</taxon>
        <taxon>Cyprinidae</taxon>
        <taxon>Labeoninae</taxon>
        <taxon>Labeonini</taxon>
        <taxon>Cirrhinus</taxon>
    </lineage>
</organism>
<reference evidence="1 2" key="1">
    <citation type="submission" date="2023-09" db="EMBL/GenBank/DDBJ databases">
        <authorList>
            <person name="Wang M."/>
        </authorList>
    </citation>
    <scope>NUCLEOTIDE SEQUENCE [LARGE SCALE GENOMIC DNA]</scope>
    <source>
        <strain evidence="1">GT-2023</strain>
        <tissue evidence="1">Liver</tissue>
    </source>
</reference>